<dbReference type="GO" id="GO:0015035">
    <property type="term" value="F:protein-disulfide reductase activity"/>
    <property type="evidence" value="ECO:0007669"/>
    <property type="project" value="InterPro"/>
</dbReference>
<dbReference type="PANTHER" id="PTHR33639">
    <property type="entry name" value="THIOL-DISULFIDE OXIDOREDUCTASE DCC"/>
    <property type="match status" value="1"/>
</dbReference>
<name>A0A832G771_9BACT</name>
<dbReference type="InterPro" id="IPR007263">
    <property type="entry name" value="DCC1-like"/>
</dbReference>
<organism evidence="1">
    <name type="scientific">Ignavibacterium album</name>
    <dbReference type="NCBI Taxonomy" id="591197"/>
    <lineage>
        <taxon>Bacteria</taxon>
        <taxon>Pseudomonadati</taxon>
        <taxon>Ignavibacteriota</taxon>
        <taxon>Ignavibacteria</taxon>
        <taxon>Ignavibacteriales</taxon>
        <taxon>Ignavibacteriaceae</taxon>
        <taxon>Ignavibacterium</taxon>
    </lineage>
</organism>
<dbReference type="EMBL" id="DSVI01000018">
    <property type="protein sequence ID" value="HGT48551.1"/>
    <property type="molecule type" value="Genomic_DNA"/>
</dbReference>
<comment type="caution">
    <text evidence="1">The sequence shown here is derived from an EMBL/GenBank/DDBJ whole genome shotgun (WGS) entry which is preliminary data.</text>
</comment>
<accession>A0A832G771</accession>
<dbReference type="InterPro" id="IPR052927">
    <property type="entry name" value="DCC_oxidoreductase"/>
</dbReference>
<dbReference type="AlphaFoldDB" id="A0A832G771"/>
<reference evidence="1" key="1">
    <citation type="journal article" date="2020" name="mSystems">
        <title>Genome- and Community-Level Interaction Insights into Carbon Utilization and Element Cycling Functions of Hydrothermarchaeota in Hydrothermal Sediment.</title>
        <authorList>
            <person name="Zhou Z."/>
            <person name="Liu Y."/>
            <person name="Xu W."/>
            <person name="Pan J."/>
            <person name="Luo Z.H."/>
            <person name="Li M."/>
        </authorList>
    </citation>
    <scope>NUCLEOTIDE SEQUENCE [LARGE SCALE GENOMIC DNA]</scope>
    <source>
        <strain evidence="1">SpSt-500</strain>
    </source>
</reference>
<evidence type="ECO:0000313" key="1">
    <source>
        <dbReference type="EMBL" id="HGT48551.1"/>
    </source>
</evidence>
<dbReference type="Pfam" id="PF04134">
    <property type="entry name" value="DCC1-like"/>
    <property type="match status" value="1"/>
</dbReference>
<proteinExistence type="predicted"/>
<protein>
    <submittedName>
        <fullName evidence="1">Thiol-disulfide oxidoreductase DCC family protein</fullName>
    </submittedName>
</protein>
<sequence length="133" mass="15460">MNHKKIILFDGVCNFCNYWVNFVLKRDRKNLFLFAALQSKTGQELLNKFNLSTTDFDTFILIDGDSIQTKSDAAISIASNLSGWPKVLLIGKIIPRFLRNFIYDLIAKNRYKIFGKRESCRVPTKDEKEKFLD</sequence>
<dbReference type="PANTHER" id="PTHR33639:SF2">
    <property type="entry name" value="DUF393 DOMAIN-CONTAINING PROTEIN"/>
    <property type="match status" value="1"/>
</dbReference>
<gene>
    <name evidence="1" type="ORF">ENS56_10980</name>
</gene>